<dbReference type="ChEMBL" id="CHEMBL2364702"/>
<dbReference type="InParanoid" id="E0VHZ1"/>
<dbReference type="CDD" id="cd11054">
    <property type="entry name" value="CYP24A1-like"/>
    <property type="match status" value="1"/>
</dbReference>
<dbReference type="KEGG" id="phu:Phum_PHUM217140"/>
<dbReference type="EMBL" id="DS235172">
    <property type="protein sequence ID" value="EEB12997.1"/>
    <property type="molecule type" value="Genomic_DNA"/>
</dbReference>
<dbReference type="InterPro" id="IPR001128">
    <property type="entry name" value="Cyt_P450"/>
</dbReference>
<dbReference type="InterPro" id="IPR050479">
    <property type="entry name" value="CYP11_CYP27_families"/>
</dbReference>
<dbReference type="OMA" id="HEPLEYA"/>
<dbReference type="PANTHER" id="PTHR24279:SF120">
    <property type="entry name" value="CYTOCHROME P450"/>
    <property type="match status" value="1"/>
</dbReference>
<dbReference type="DrugCentral" id="E0VHZ1"/>
<evidence type="ECO:0000313" key="10">
    <source>
        <dbReference type="EnsemblMetazoa" id="PHUM217140-PA"/>
    </source>
</evidence>
<organism>
    <name type="scientific">Pediculus humanus subsp. corporis</name>
    <name type="common">Body louse</name>
    <dbReference type="NCBI Taxonomy" id="121224"/>
    <lineage>
        <taxon>Eukaryota</taxon>
        <taxon>Metazoa</taxon>
        <taxon>Ecdysozoa</taxon>
        <taxon>Arthropoda</taxon>
        <taxon>Hexapoda</taxon>
        <taxon>Insecta</taxon>
        <taxon>Pterygota</taxon>
        <taxon>Neoptera</taxon>
        <taxon>Paraneoptera</taxon>
        <taxon>Psocodea</taxon>
        <taxon>Troctomorpha</taxon>
        <taxon>Phthiraptera</taxon>
        <taxon>Anoplura</taxon>
        <taxon>Pediculidae</taxon>
        <taxon>Pediculus</taxon>
    </lineage>
</organism>
<protein>
    <submittedName>
        <fullName evidence="9 10">Cytochrome P450, putative</fullName>
        <ecNumber evidence="9">1.14.99.22</ecNumber>
    </submittedName>
</protein>
<comment type="cofactor">
    <cofactor evidence="1 8">
        <name>heme</name>
        <dbReference type="ChEBI" id="CHEBI:30413"/>
    </cofactor>
</comment>
<name>E0VHZ1_PEDHC</name>
<dbReference type="VEuPathDB" id="VectorBase:PHUM217140"/>
<evidence type="ECO:0000256" key="6">
    <source>
        <dbReference type="ARBA" id="ARBA00023004"/>
    </source>
</evidence>
<keyword evidence="11" id="KW-1185">Reference proteome</keyword>
<dbReference type="HOGENOM" id="CLU_001570_28_0_1"/>
<dbReference type="EC" id="1.14.99.22" evidence="9"/>
<dbReference type="PRINTS" id="PR00385">
    <property type="entry name" value="P450"/>
</dbReference>
<evidence type="ECO:0000313" key="9">
    <source>
        <dbReference type="EMBL" id="EEB12997.1"/>
    </source>
</evidence>
<dbReference type="eggNOG" id="KOG0159">
    <property type="taxonomic scope" value="Eukaryota"/>
</dbReference>
<dbReference type="RefSeq" id="XP_002425735.1">
    <property type="nucleotide sequence ID" value="XM_002425690.1"/>
</dbReference>
<dbReference type="PRINTS" id="PR00463">
    <property type="entry name" value="EP450I"/>
</dbReference>
<dbReference type="Proteomes" id="UP000009046">
    <property type="component" value="Unassembled WGS sequence"/>
</dbReference>
<dbReference type="InterPro" id="IPR036396">
    <property type="entry name" value="Cyt_P450_sf"/>
</dbReference>
<dbReference type="InterPro" id="IPR002401">
    <property type="entry name" value="Cyt_P450_E_grp-I"/>
</dbReference>
<dbReference type="Pfam" id="PF00067">
    <property type="entry name" value="p450"/>
    <property type="match status" value="1"/>
</dbReference>
<feature type="binding site" description="axial binding residue" evidence="8">
    <location>
        <position position="482"/>
    </location>
    <ligand>
        <name>heme</name>
        <dbReference type="ChEBI" id="CHEBI:30413"/>
    </ligand>
    <ligandPart>
        <name>Fe</name>
        <dbReference type="ChEBI" id="CHEBI:18248"/>
    </ligandPart>
</feature>
<comment type="similarity">
    <text evidence="2">Belongs to the cytochrome P450 family.</text>
</comment>
<dbReference type="CTD" id="8237618"/>
<sequence length="535" mass="61884">MSLGSFRVNVKKCFNNNNNNNNNVKRWISHTERKSDQFMTLNCDVDWAIAKPYSAVPGPKPLPLIGNTWRLLPYIGQYQVSDLGKVSKILYDTYGKVVKMSGLIGRPDLLFLYDCNEIEKVYRNEGPTPFRPSMPCLVNYKSQVRKDFFGEMGGVVGVHGEPWRKFRTKVQKPVLQIQTVKKYIQPIEEVTLDFINKIEKMRDENLEMPKDFDNEIHKWALECIGRVALDVRLGCLNDNLSPDSESQKIIECARYALRNIAILELKAPFWRYIPSSLWTRYVKNMDYFVETCMKHIDAAMLRLKEKKSVNENDLSLVERVLASETNPKTAYILALDLILVGIDTISMAVCSILYQLATRPLEQEKMFLELKKIFPDPKSKITSKNLDELHYTKGFIREVFRMYSTVIGNGRTLQQDTVIGGYQIPKGVQLVFPTLVTGNMEEYVTKPNEFLPERWIKNTGSDVQYKFHPFSSLPYGHGSRMCLGRRFADLEIQVLLAKLIRNYKLEFLHNPLDYKVTFMYAPDGDLQFKITNRNN</sequence>
<evidence type="ECO:0000256" key="7">
    <source>
        <dbReference type="ARBA" id="ARBA00023033"/>
    </source>
</evidence>
<accession>E0VHZ1</accession>
<reference evidence="9" key="2">
    <citation type="submission" date="2007-04" db="EMBL/GenBank/DDBJ databases">
        <title>The genome of the human body louse.</title>
        <authorList>
            <consortium name="The Human Body Louse Genome Consortium"/>
            <person name="Kirkness E."/>
            <person name="Walenz B."/>
            <person name="Hass B."/>
            <person name="Bruggner R."/>
            <person name="Strausberg R."/>
        </authorList>
    </citation>
    <scope>NUCLEOTIDE SEQUENCE</scope>
    <source>
        <strain evidence="9">USDA</strain>
    </source>
</reference>
<keyword evidence="5 9" id="KW-0560">Oxidoreductase</keyword>
<dbReference type="GO" id="GO:0004501">
    <property type="term" value="F:ecdysone 20-monooxygenase activity"/>
    <property type="evidence" value="ECO:0007669"/>
    <property type="project" value="UniProtKB-EC"/>
</dbReference>
<proteinExistence type="inferred from homology"/>
<dbReference type="FunFam" id="1.10.630.10:FF:000006">
    <property type="entry name" value="Cytochrome P450 302a1, mitochondrial"/>
    <property type="match status" value="1"/>
</dbReference>
<keyword evidence="7" id="KW-0503">Monooxygenase</keyword>
<dbReference type="FunCoup" id="E0VHZ1">
    <property type="interactions" value="7"/>
</dbReference>
<dbReference type="EMBL" id="AAZO01002497">
    <property type="status" value="NOT_ANNOTATED_CDS"/>
    <property type="molecule type" value="Genomic_DNA"/>
</dbReference>
<dbReference type="PANTHER" id="PTHR24279">
    <property type="entry name" value="CYTOCHROME P450"/>
    <property type="match status" value="1"/>
</dbReference>
<reference evidence="9" key="1">
    <citation type="submission" date="2007-04" db="EMBL/GenBank/DDBJ databases">
        <title>Annotation of Pediculus humanus corporis strain USDA.</title>
        <authorList>
            <person name="Kirkness E."/>
            <person name="Hannick L."/>
            <person name="Hass B."/>
            <person name="Bruggner R."/>
            <person name="Lawson D."/>
            <person name="Bidwell S."/>
            <person name="Joardar V."/>
            <person name="Caler E."/>
            <person name="Walenz B."/>
            <person name="Inman J."/>
            <person name="Schobel S."/>
            <person name="Galinsky K."/>
            <person name="Amedeo P."/>
            <person name="Strausberg R."/>
        </authorList>
    </citation>
    <scope>NUCLEOTIDE SEQUENCE</scope>
    <source>
        <strain evidence="9">USDA</strain>
    </source>
</reference>
<dbReference type="Gene3D" id="1.10.630.10">
    <property type="entry name" value="Cytochrome P450"/>
    <property type="match status" value="1"/>
</dbReference>
<keyword evidence="3 8" id="KW-0349">Heme</keyword>
<evidence type="ECO:0000256" key="1">
    <source>
        <dbReference type="ARBA" id="ARBA00001971"/>
    </source>
</evidence>
<dbReference type="EnsemblMetazoa" id="PHUM217140-RA">
    <property type="protein sequence ID" value="PHUM217140-PA"/>
    <property type="gene ID" value="PHUM217140"/>
</dbReference>
<dbReference type="SUPFAM" id="SSF48264">
    <property type="entry name" value="Cytochrome P450"/>
    <property type="match status" value="1"/>
</dbReference>
<evidence type="ECO:0000256" key="4">
    <source>
        <dbReference type="ARBA" id="ARBA00022723"/>
    </source>
</evidence>
<gene>
    <name evidence="10" type="primary">8237618</name>
    <name evidence="9" type="ORF">Phum_PHUM217140</name>
</gene>
<evidence type="ECO:0000313" key="11">
    <source>
        <dbReference type="Proteomes" id="UP000009046"/>
    </source>
</evidence>
<dbReference type="AlphaFoldDB" id="E0VHZ1"/>
<reference evidence="10" key="3">
    <citation type="submission" date="2021-02" db="UniProtKB">
        <authorList>
            <consortium name="EnsemblMetazoa"/>
        </authorList>
    </citation>
    <scope>IDENTIFICATION</scope>
    <source>
        <strain evidence="10">USDA</strain>
    </source>
</reference>
<dbReference type="GO" id="GO:0020037">
    <property type="term" value="F:heme binding"/>
    <property type="evidence" value="ECO:0007669"/>
    <property type="project" value="InterPro"/>
</dbReference>
<evidence type="ECO:0000256" key="3">
    <source>
        <dbReference type="ARBA" id="ARBA00022617"/>
    </source>
</evidence>
<dbReference type="GO" id="GO:0005506">
    <property type="term" value="F:iron ion binding"/>
    <property type="evidence" value="ECO:0007669"/>
    <property type="project" value="InterPro"/>
</dbReference>
<dbReference type="GeneID" id="8237618"/>
<dbReference type="OrthoDB" id="3945418at2759"/>
<dbReference type="STRING" id="121224.E0VHZ1"/>
<keyword evidence="4 8" id="KW-0479">Metal-binding</keyword>
<evidence type="ECO:0000256" key="5">
    <source>
        <dbReference type="ARBA" id="ARBA00023002"/>
    </source>
</evidence>
<evidence type="ECO:0000256" key="8">
    <source>
        <dbReference type="PIRSR" id="PIRSR602401-1"/>
    </source>
</evidence>
<evidence type="ECO:0000256" key="2">
    <source>
        <dbReference type="ARBA" id="ARBA00010617"/>
    </source>
</evidence>
<keyword evidence="6 8" id="KW-0408">Iron</keyword>